<feature type="compositionally biased region" description="Pro residues" evidence="2">
    <location>
        <begin position="12"/>
        <end position="21"/>
    </location>
</feature>
<feature type="region of interest" description="Disordered" evidence="2">
    <location>
        <begin position="197"/>
        <end position="237"/>
    </location>
</feature>
<dbReference type="PANTHER" id="PTHR32108">
    <property type="entry name" value="DNA-DIRECTED RNA POLYMERASE SUBUNIT ALPHA"/>
    <property type="match status" value="1"/>
</dbReference>
<protein>
    <recommendedName>
        <fullName evidence="3">G-patch domain-containing protein</fullName>
    </recommendedName>
</protein>
<reference evidence="4 5" key="1">
    <citation type="submission" date="2017-11" db="EMBL/GenBank/DDBJ databases">
        <title>De-novo sequencing of pomegranate (Punica granatum L.) genome.</title>
        <authorList>
            <person name="Akparov Z."/>
            <person name="Amiraslanov A."/>
            <person name="Hajiyeva S."/>
            <person name="Abbasov M."/>
            <person name="Kaur K."/>
            <person name="Hamwieh A."/>
            <person name="Solovyev V."/>
            <person name="Salamov A."/>
            <person name="Braich B."/>
            <person name="Kosarev P."/>
            <person name="Mahmoud A."/>
            <person name="Hajiyev E."/>
            <person name="Babayeva S."/>
            <person name="Izzatullayeva V."/>
            <person name="Mammadov A."/>
            <person name="Mammadov A."/>
            <person name="Sharifova S."/>
            <person name="Ojaghi J."/>
            <person name="Eynullazada K."/>
            <person name="Bayramov B."/>
            <person name="Abdulazimova A."/>
            <person name="Shahmuradov I."/>
        </authorList>
    </citation>
    <scope>NUCLEOTIDE SEQUENCE [LARGE SCALE GENOMIC DNA]</scope>
    <source>
        <strain evidence="5">cv. AG2017</strain>
        <tissue evidence="4">Leaf</tissue>
    </source>
</reference>
<gene>
    <name evidence="4" type="ORF">CRG98_039685</name>
</gene>
<feature type="region of interest" description="Disordered" evidence="2">
    <location>
        <begin position="1"/>
        <end position="21"/>
    </location>
</feature>
<feature type="compositionally biased region" description="Low complexity" evidence="2">
    <location>
        <begin position="1"/>
        <end position="11"/>
    </location>
</feature>
<dbReference type="PANTHER" id="PTHR32108:SF9">
    <property type="entry name" value="REVERSE TRANSCRIPTASE RNASE H-LIKE DOMAIN-CONTAINING PROTEIN"/>
    <property type="match status" value="1"/>
</dbReference>
<dbReference type="EMBL" id="PGOL01003697">
    <property type="protein sequence ID" value="PKI39925.1"/>
    <property type="molecule type" value="Genomic_DNA"/>
</dbReference>
<accession>A0A2I0I7F1</accession>
<keyword evidence="5" id="KW-1185">Reference proteome</keyword>
<dbReference type="SMART" id="SM00443">
    <property type="entry name" value="G_patch"/>
    <property type="match status" value="1"/>
</dbReference>
<evidence type="ECO:0000313" key="4">
    <source>
        <dbReference type="EMBL" id="PKI39925.1"/>
    </source>
</evidence>
<dbReference type="InterPro" id="IPR000467">
    <property type="entry name" value="G_patch_dom"/>
</dbReference>
<dbReference type="GO" id="GO:0003676">
    <property type="term" value="F:nucleic acid binding"/>
    <property type="evidence" value="ECO:0007669"/>
    <property type="project" value="InterPro"/>
</dbReference>
<keyword evidence="1" id="KW-0175">Coiled coil</keyword>
<feature type="domain" description="G-patch" evidence="3">
    <location>
        <begin position="539"/>
        <end position="585"/>
    </location>
</feature>
<dbReference type="AlphaFoldDB" id="A0A2I0I7F1"/>
<evidence type="ECO:0000256" key="1">
    <source>
        <dbReference type="SAM" id="Coils"/>
    </source>
</evidence>
<feature type="coiled-coil region" evidence="1">
    <location>
        <begin position="119"/>
        <end position="146"/>
    </location>
</feature>
<sequence length="694" mass="76820">MTYVPTVSPVSDPMPPPPAPTSVPFPPAAFLSTDPAMLTLPPLTIPTQSPIYTDLPPTVPPVAITQIPAPAAEPFSFQAPQTQMSVSYQTPPPLNIPPIEPGTPTHAAPAVPPTNFPPENEQEKRMKRMEETIRALQAEEAKTRLLASSIRDIKLHSQFRWTTPPHYVQPHQTPQAYFSTPPTVIQSQPPQQYPLVQVQQARPPALRPPQPAQRVPAPRTQQDSAAQPCSRKQYTNLPAPPSHIFGQLLAGYKIKTEAPGPRFDPSMHNQNLRCEFHQGAPGHTLDTCWRLRDKIQEMIDARQISFNEVKPPNVRANPLPDHGSGSGPSVNMISITAIDEEEDLQKASTPFAINYDPVEVAFAPIPFVIEVPAKEPYHGRVYQGPEPVDKGKAPATEFSTVPKAVSLSTKKVTDQEAEDFMKVIKASEYKVVEQMSKSPAHISLLALLLNSESHWNALLKVLTAAQVPKDTAPHRIEETKLKFFAESKLITVNDEEDYAVYKETAIPYISIGEDQNLPFHSFDTISVIRDYGEVSPSRTDRMIGKVLLKNNYVTGTGLGARAQGILRPIEMEEYRNRRGLGFRPSCHEIMQARRGKHLHRLAVYYGKLCRGIPVPPLSQFFAVPPQIMGGTSESPITETYDFSSDAVEAFLALPAIYAVTEETSSKVHIHLARKDEELTNWTSIPLYSAIVADV</sequence>
<dbReference type="Pfam" id="PF01585">
    <property type="entry name" value="G-patch"/>
    <property type="match status" value="1"/>
</dbReference>
<evidence type="ECO:0000259" key="3">
    <source>
        <dbReference type="PROSITE" id="PS50174"/>
    </source>
</evidence>
<dbReference type="Proteomes" id="UP000233551">
    <property type="component" value="Unassembled WGS sequence"/>
</dbReference>
<proteinExistence type="predicted"/>
<feature type="compositionally biased region" description="Polar residues" evidence="2">
    <location>
        <begin position="223"/>
        <end position="236"/>
    </location>
</feature>
<organism evidence="4 5">
    <name type="scientific">Punica granatum</name>
    <name type="common">Pomegranate</name>
    <dbReference type="NCBI Taxonomy" id="22663"/>
    <lineage>
        <taxon>Eukaryota</taxon>
        <taxon>Viridiplantae</taxon>
        <taxon>Streptophyta</taxon>
        <taxon>Embryophyta</taxon>
        <taxon>Tracheophyta</taxon>
        <taxon>Spermatophyta</taxon>
        <taxon>Magnoliopsida</taxon>
        <taxon>eudicotyledons</taxon>
        <taxon>Gunneridae</taxon>
        <taxon>Pentapetalae</taxon>
        <taxon>rosids</taxon>
        <taxon>malvids</taxon>
        <taxon>Myrtales</taxon>
        <taxon>Lythraceae</taxon>
        <taxon>Punica</taxon>
    </lineage>
</organism>
<evidence type="ECO:0000256" key="2">
    <source>
        <dbReference type="SAM" id="MobiDB-lite"/>
    </source>
</evidence>
<name>A0A2I0I7F1_PUNGR</name>
<feature type="compositionally biased region" description="Low complexity" evidence="2">
    <location>
        <begin position="212"/>
        <end position="222"/>
    </location>
</feature>
<evidence type="ECO:0000313" key="5">
    <source>
        <dbReference type="Proteomes" id="UP000233551"/>
    </source>
</evidence>
<dbReference type="PROSITE" id="PS50174">
    <property type="entry name" value="G_PATCH"/>
    <property type="match status" value="1"/>
</dbReference>
<comment type="caution">
    <text evidence="4">The sequence shown here is derived from an EMBL/GenBank/DDBJ whole genome shotgun (WGS) entry which is preliminary data.</text>
</comment>